<reference evidence="5 6" key="1">
    <citation type="submission" date="2024-04" db="EMBL/GenBank/DDBJ databases">
        <title>Phyllosticta paracitricarpa is synonymous to the EU quarantine fungus P. citricarpa based on phylogenomic analyses.</title>
        <authorList>
            <consortium name="Lawrence Berkeley National Laboratory"/>
            <person name="Van Ingen-Buijs V.A."/>
            <person name="Van Westerhoven A.C."/>
            <person name="Haridas S."/>
            <person name="Skiadas P."/>
            <person name="Martin F."/>
            <person name="Groenewald J.Z."/>
            <person name="Crous P.W."/>
            <person name="Seidl M.F."/>
        </authorList>
    </citation>
    <scope>NUCLEOTIDE SEQUENCE [LARGE SCALE GENOMIC DNA]</scope>
    <source>
        <strain evidence="5 6">CBS 122670</strain>
    </source>
</reference>
<feature type="signal peptide" evidence="1">
    <location>
        <begin position="1"/>
        <end position="16"/>
    </location>
</feature>
<dbReference type="InterPro" id="IPR033433">
    <property type="entry name" value="GtaA_N"/>
</dbReference>
<accession>A0ABR1M009</accession>
<protein>
    <recommendedName>
        <fullName evidence="7">DUF1793-domain-containing protein</fullName>
    </recommendedName>
</protein>
<dbReference type="Proteomes" id="UP001365128">
    <property type="component" value="Unassembled WGS sequence"/>
</dbReference>
<dbReference type="InterPro" id="IPR032514">
    <property type="entry name" value="GtaA_central"/>
</dbReference>
<dbReference type="EMBL" id="JBBPDW010000027">
    <property type="protein sequence ID" value="KAK7540214.1"/>
    <property type="molecule type" value="Genomic_DNA"/>
</dbReference>
<dbReference type="InterPro" id="IPR008928">
    <property type="entry name" value="6-hairpin_glycosidase_sf"/>
</dbReference>
<evidence type="ECO:0000256" key="1">
    <source>
        <dbReference type="SAM" id="SignalP"/>
    </source>
</evidence>
<dbReference type="InterPro" id="IPR012341">
    <property type="entry name" value="6hp_glycosidase-like_sf"/>
</dbReference>
<name>A0ABR1M009_9PEZI</name>
<gene>
    <name evidence="5" type="ORF">IWX46DRAFT_582838</name>
</gene>
<comment type="caution">
    <text evidence="5">The sequence shown here is derived from an EMBL/GenBank/DDBJ whole genome shotgun (WGS) entry which is preliminary data.</text>
</comment>
<dbReference type="Gene3D" id="1.50.10.10">
    <property type="match status" value="1"/>
</dbReference>
<dbReference type="Pfam" id="PF16334">
    <property type="entry name" value="DUF4964"/>
    <property type="match status" value="1"/>
</dbReference>
<dbReference type="PANTHER" id="PTHR31987">
    <property type="entry name" value="GLUTAMINASE A-RELATED"/>
    <property type="match status" value="1"/>
</dbReference>
<keyword evidence="6" id="KW-1185">Reference proteome</keyword>
<evidence type="ECO:0008006" key="7">
    <source>
        <dbReference type="Google" id="ProtNLM"/>
    </source>
</evidence>
<feature type="domain" description="Glutaminase A central" evidence="3">
    <location>
        <begin position="440"/>
        <end position="797"/>
    </location>
</feature>
<feature type="domain" description="DUF4964" evidence="2">
    <location>
        <begin position="37"/>
        <end position="95"/>
    </location>
</feature>
<dbReference type="PANTHER" id="PTHR31987:SF1">
    <property type="entry name" value="GLUTAMINASE A"/>
    <property type="match status" value="1"/>
</dbReference>
<evidence type="ECO:0000259" key="4">
    <source>
        <dbReference type="Pfam" id="PF17168"/>
    </source>
</evidence>
<evidence type="ECO:0000259" key="2">
    <source>
        <dbReference type="Pfam" id="PF16334"/>
    </source>
</evidence>
<dbReference type="InterPro" id="IPR052743">
    <property type="entry name" value="Glutaminase_GtaA"/>
</dbReference>
<dbReference type="Pfam" id="PF16335">
    <property type="entry name" value="GtaA_6_Hairpin"/>
    <property type="match status" value="1"/>
</dbReference>
<feature type="domain" description="Glutaminase A N-terminal" evidence="4">
    <location>
        <begin position="120"/>
        <end position="358"/>
    </location>
</feature>
<keyword evidence="1" id="KW-0732">Signal</keyword>
<feature type="chain" id="PRO_5046504970" description="DUF1793-domain-containing protein" evidence="1">
    <location>
        <begin position="17"/>
        <end position="864"/>
    </location>
</feature>
<proteinExistence type="predicted"/>
<sequence>MRSLIALALAATTALAQKPSCDDGRKLGTFQPIYSPARPPSVPLAVRSPYTSAWSTTANNGTLNGGSVKFWTGEDIGWEGIVMVDGTAYEFMGKGITDLPLTDKIKYATPLTVTYDSQYSNFTFSAGPVELTASFFSPVIPQDLCRTSIPLSYLLVSWRSKTNSSHSVQLYNDVNAGWNNYQASQTVQYSLAADAASVQPNTTINRGSLFTWEYHLGQEFSFTELNEFPQWGNFTLSTKPGRVANFSFQAGDSVNIRYNFFKNRYLSNDIDSGDDQIFAFAHDFGRNSTQGSSLYTVGTIQRPNINFLTPEGLQSLQPWWSSDQCLGPSIPNAIAFHYDDYQTVQVAAAQYEQKLKDDIEAYYAGDRPSDVGANPVNRTGQPQGPQAAGPLFRDQLTGIEYQTGRDQFGVDYLFNASTAYGYLRSTNRSSIAVPEIQEAQSYYSIVALSTRQTMGAYVLTVPPRFNCGNSSQLYSSNEPFMWQKEISSNGNMNTVDVLYPAMPFFLYSNPNMLRYSMNPLWLFQESGFYPRLYAIHDVGFRFPNATGYVDGNDRTMPVEESSNMILMTYAYYKYTGDSNYLKQHYQKMFQWAQFLIRYALVPSSQLSTDDFQGTLENQTNLAIKGIVGLQAMAQVSVVSGNPQDSANFSQYSQEYYDKWEGYGIDPTGTHTLLNYQSRYSWSLLYNTYPDKLLNLGVVRQEVYDMQSMWYPQIFQIFGIPLDSRRSITKTDWEMWTAATCSPETRRLFVNALAYWLNNTSTDKAFTDLHDTVATGGTREGSPTVIARPVVGGHFALLAMGAVGRNSQSGTLPGGFPLNGTQITTIVSQTVLQKIPPTIVPTTTIETGTFTTTTSVMTSTMSSAK</sequence>
<evidence type="ECO:0000313" key="5">
    <source>
        <dbReference type="EMBL" id="KAK7540214.1"/>
    </source>
</evidence>
<organism evidence="5 6">
    <name type="scientific">Phyllosticta citricarpa</name>
    <dbReference type="NCBI Taxonomy" id="55181"/>
    <lineage>
        <taxon>Eukaryota</taxon>
        <taxon>Fungi</taxon>
        <taxon>Dikarya</taxon>
        <taxon>Ascomycota</taxon>
        <taxon>Pezizomycotina</taxon>
        <taxon>Dothideomycetes</taxon>
        <taxon>Dothideomycetes incertae sedis</taxon>
        <taxon>Botryosphaeriales</taxon>
        <taxon>Phyllostictaceae</taxon>
        <taxon>Phyllosticta</taxon>
    </lineage>
</organism>
<dbReference type="Pfam" id="PF17168">
    <property type="entry name" value="DUF5127"/>
    <property type="match status" value="1"/>
</dbReference>
<dbReference type="SUPFAM" id="SSF48208">
    <property type="entry name" value="Six-hairpin glycosidases"/>
    <property type="match status" value="1"/>
</dbReference>
<dbReference type="InterPro" id="IPR032515">
    <property type="entry name" value="DUF4964"/>
</dbReference>
<evidence type="ECO:0000259" key="3">
    <source>
        <dbReference type="Pfam" id="PF16335"/>
    </source>
</evidence>
<evidence type="ECO:0000313" key="6">
    <source>
        <dbReference type="Proteomes" id="UP001365128"/>
    </source>
</evidence>